<dbReference type="PANTHER" id="PTHR32039">
    <property type="entry name" value="MAGNESIUM-CHELATASE SUBUNIT CHLI"/>
    <property type="match status" value="1"/>
</dbReference>
<protein>
    <submittedName>
        <fullName evidence="2">Magnesium chelatase family protein</fullName>
    </submittedName>
</protein>
<dbReference type="PANTHER" id="PTHR32039:SF7">
    <property type="entry name" value="COMPETENCE PROTEIN COMM"/>
    <property type="match status" value="1"/>
</dbReference>
<dbReference type="InterPro" id="IPR020568">
    <property type="entry name" value="Ribosomal_Su5_D2-typ_SF"/>
</dbReference>
<dbReference type="OrthoDB" id="9813147at2"/>
<accession>A0A1N7GI06</accession>
<dbReference type="InterPro" id="IPR027417">
    <property type="entry name" value="P-loop_NTPase"/>
</dbReference>
<dbReference type="STRING" id="1344003.SAMN05445060_2812"/>
<dbReference type="SUPFAM" id="SSF54211">
    <property type="entry name" value="Ribosomal protein S5 domain 2-like"/>
    <property type="match status" value="1"/>
</dbReference>
<proteinExistence type="predicted"/>
<dbReference type="GO" id="GO:0005524">
    <property type="term" value="F:ATP binding"/>
    <property type="evidence" value="ECO:0007669"/>
    <property type="project" value="InterPro"/>
</dbReference>
<evidence type="ECO:0000259" key="1">
    <source>
        <dbReference type="Pfam" id="PF01078"/>
    </source>
</evidence>
<sequence>MALGRVSSVALHAFDATLVEIEANVGQGLPGVTIVGMADTSTREAKDRVRAAIVNSGFKWPEGRITLSLSPAELRKSGSMFDLALALAVLATDQISSDRLRDTVFVGELGLDGRLRGVRGVLPAVVAARREGKRCAVVPMANVDEATVVGGIEVGAAQNLAEVVGWVRGRRTLDTVDASRTREPVTAPAIPDMGDVVGQEDARYAMEIAAAGAHHLFMTGPPGIGKTMLARRLPGILPTLTDEESLEVTSVHSIAGTLSPKRPLITEPPFVAPHHSTSVTALTGGGTGIARPGAISLAHRGVLFLDDANKT</sequence>
<organism evidence="2 3">
    <name type="scientific">Williamsia sterculiae</name>
    <dbReference type="NCBI Taxonomy" id="1344003"/>
    <lineage>
        <taxon>Bacteria</taxon>
        <taxon>Bacillati</taxon>
        <taxon>Actinomycetota</taxon>
        <taxon>Actinomycetes</taxon>
        <taxon>Mycobacteriales</taxon>
        <taxon>Nocardiaceae</taxon>
        <taxon>Williamsia</taxon>
    </lineage>
</organism>
<dbReference type="Gene3D" id="3.30.230.10">
    <property type="match status" value="1"/>
</dbReference>
<dbReference type="Pfam" id="PF01078">
    <property type="entry name" value="Mg_chelatase"/>
    <property type="match status" value="1"/>
</dbReference>
<dbReference type="AlphaFoldDB" id="A0A1N7GI06"/>
<dbReference type="SUPFAM" id="SSF52540">
    <property type="entry name" value="P-loop containing nucleoside triphosphate hydrolases"/>
    <property type="match status" value="1"/>
</dbReference>
<name>A0A1N7GI06_9NOCA</name>
<dbReference type="InterPro" id="IPR014721">
    <property type="entry name" value="Ribsml_uS5_D2-typ_fold_subgr"/>
</dbReference>
<evidence type="ECO:0000313" key="3">
    <source>
        <dbReference type="Proteomes" id="UP000186218"/>
    </source>
</evidence>
<dbReference type="Pfam" id="PF13541">
    <property type="entry name" value="ChlI"/>
    <property type="match status" value="1"/>
</dbReference>
<feature type="domain" description="Magnesium chelatase ChlI-like catalytic" evidence="1">
    <location>
        <begin position="192"/>
        <end position="308"/>
    </location>
</feature>
<dbReference type="InterPro" id="IPR000523">
    <property type="entry name" value="Mg_chelatse_chII-like_cat_dom"/>
</dbReference>
<evidence type="ECO:0000313" key="2">
    <source>
        <dbReference type="EMBL" id="SIS12225.1"/>
    </source>
</evidence>
<dbReference type="InterPro" id="IPR045006">
    <property type="entry name" value="CHLI-like"/>
</dbReference>
<keyword evidence="3" id="KW-1185">Reference proteome</keyword>
<dbReference type="Gene3D" id="3.40.50.300">
    <property type="entry name" value="P-loop containing nucleotide triphosphate hydrolases"/>
    <property type="match status" value="1"/>
</dbReference>
<dbReference type="EMBL" id="FTNT01000008">
    <property type="protein sequence ID" value="SIS12225.1"/>
    <property type="molecule type" value="Genomic_DNA"/>
</dbReference>
<dbReference type="Proteomes" id="UP000186218">
    <property type="component" value="Unassembled WGS sequence"/>
</dbReference>
<gene>
    <name evidence="2" type="ORF">SAMN05445060_2812</name>
</gene>
<reference evidence="2 3" key="1">
    <citation type="submission" date="2017-01" db="EMBL/GenBank/DDBJ databases">
        <authorList>
            <person name="Mah S.A."/>
            <person name="Swanson W.J."/>
            <person name="Moy G.W."/>
            <person name="Vacquier V.D."/>
        </authorList>
    </citation>
    <scope>NUCLEOTIDE SEQUENCE [LARGE SCALE GENOMIC DNA]</scope>
    <source>
        <strain evidence="2 3">CPCC 203464</strain>
    </source>
</reference>